<organism evidence="5 6">
    <name type="scientific">Streptomyces albiaxialis</name>
    <dbReference type="NCBI Taxonomy" id="329523"/>
    <lineage>
        <taxon>Bacteria</taxon>
        <taxon>Bacillati</taxon>
        <taxon>Actinomycetota</taxon>
        <taxon>Actinomycetes</taxon>
        <taxon>Kitasatosporales</taxon>
        <taxon>Streptomycetaceae</taxon>
        <taxon>Streptomyces</taxon>
    </lineage>
</organism>
<keyword evidence="1" id="KW-0238">DNA-binding</keyword>
<feature type="region of interest" description="Disordered" evidence="2">
    <location>
        <begin position="319"/>
        <end position="389"/>
    </location>
</feature>
<keyword evidence="6" id="KW-1185">Reference proteome</keyword>
<dbReference type="EMBL" id="BAAAPE010000005">
    <property type="protein sequence ID" value="GAA2070261.1"/>
    <property type="molecule type" value="Genomic_DNA"/>
</dbReference>
<dbReference type="PANTHER" id="PTHR31157">
    <property type="entry name" value="SCP DOMAIN-CONTAINING PROTEIN"/>
    <property type="match status" value="1"/>
</dbReference>
<dbReference type="SUPFAM" id="SSF88946">
    <property type="entry name" value="Sigma2 domain of RNA polymerase sigma factors"/>
    <property type="match status" value="1"/>
</dbReference>
<name>A0ABN2VSJ3_9ACTN</name>
<dbReference type="Pfam" id="PF00188">
    <property type="entry name" value="CAP"/>
    <property type="match status" value="1"/>
</dbReference>
<evidence type="ECO:0000313" key="5">
    <source>
        <dbReference type="EMBL" id="GAA2070261.1"/>
    </source>
</evidence>
<keyword evidence="1" id="KW-0805">Transcription regulation</keyword>
<comment type="similarity">
    <text evidence="1">Belongs to the sigma-70 factor family. ECF subfamily.</text>
</comment>
<accession>A0ABN2VSJ3</accession>
<dbReference type="Gene3D" id="1.10.1740.10">
    <property type="match status" value="1"/>
</dbReference>
<dbReference type="InterPro" id="IPR013324">
    <property type="entry name" value="RNA_pol_sigma_r3/r4-like"/>
</dbReference>
<dbReference type="Gene3D" id="3.40.33.10">
    <property type="entry name" value="CAP"/>
    <property type="match status" value="1"/>
</dbReference>
<dbReference type="InterPro" id="IPR035940">
    <property type="entry name" value="CAP_sf"/>
</dbReference>
<evidence type="ECO:0000313" key="6">
    <source>
        <dbReference type="Proteomes" id="UP001500016"/>
    </source>
</evidence>
<dbReference type="SUPFAM" id="SSF88659">
    <property type="entry name" value="Sigma3 and sigma4 domains of RNA polymerase sigma factors"/>
    <property type="match status" value="1"/>
</dbReference>
<feature type="domain" description="RNA polymerase sigma-70 region 2" evidence="4">
    <location>
        <begin position="25"/>
        <end position="90"/>
    </location>
</feature>
<feature type="domain" description="SCP" evidence="3">
    <location>
        <begin position="389"/>
        <end position="502"/>
    </location>
</feature>
<evidence type="ECO:0000256" key="2">
    <source>
        <dbReference type="SAM" id="MobiDB-lite"/>
    </source>
</evidence>
<dbReference type="Proteomes" id="UP001500016">
    <property type="component" value="Unassembled WGS sequence"/>
</dbReference>
<dbReference type="SUPFAM" id="SSF55797">
    <property type="entry name" value="PR-1-like"/>
    <property type="match status" value="1"/>
</dbReference>
<evidence type="ECO:0000256" key="1">
    <source>
        <dbReference type="RuleBase" id="RU000716"/>
    </source>
</evidence>
<dbReference type="InterPro" id="IPR013325">
    <property type="entry name" value="RNA_pol_sigma_r2"/>
</dbReference>
<dbReference type="RefSeq" id="WP_344526373.1">
    <property type="nucleotide sequence ID" value="NZ_BAAAPE010000005.1"/>
</dbReference>
<dbReference type="InterPro" id="IPR014044">
    <property type="entry name" value="CAP_dom"/>
</dbReference>
<dbReference type="Gene3D" id="1.10.10.10">
    <property type="entry name" value="Winged helix-like DNA-binding domain superfamily/Winged helix DNA-binding domain"/>
    <property type="match status" value="1"/>
</dbReference>
<feature type="compositionally biased region" description="Basic and acidic residues" evidence="2">
    <location>
        <begin position="348"/>
        <end position="357"/>
    </location>
</feature>
<keyword evidence="1" id="KW-0804">Transcription</keyword>
<dbReference type="InterPro" id="IPR007627">
    <property type="entry name" value="RNA_pol_sigma70_r2"/>
</dbReference>
<dbReference type="InterPro" id="IPR000838">
    <property type="entry name" value="RNA_pol_sigma70_ECF_CS"/>
</dbReference>
<evidence type="ECO:0000259" key="3">
    <source>
        <dbReference type="Pfam" id="PF00188"/>
    </source>
</evidence>
<reference evidence="5 6" key="1">
    <citation type="journal article" date="2019" name="Int. J. Syst. Evol. Microbiol.">
        <title>The Global Catalogue of Microorganisms (GCM) 10K type strain sequencing project: providing services to taxonomists for standard genome sequencing and annotation.</title>
        <authorList>
            <consortium name="The Broad Institute Genomics Platform"/>
            <consortium name="The Broad Institute Genome Sequencing Center for Infectious Disease"/>
            <person name="Wu L."/>
            <person name="Ma J."/>
        </authorList>
    </citation>
    <scope>NUCLEOTIDE SEQUENCE [LARGE SCALE GENOMIC DNA]</scope>
    <source>
        <strain evidence="5 6">JCM 15478</strain>
    </source>
</reference>
<dbReference type="InterPro" id="IPR036388">
    <property type="entry name" value="WH-like_DNA-bd_sf"/>
</dbReference>
<dbReference type="PROSITE" id="PS01063">
    <property type="entry name" value="SIGMA70_ECF"/>
    <property type="match status" value="1"/>
</dbReference>
<dbReference type="CDD" id="cd05379">
    <property type="entry name" value="CAP_bacterial"/>
    <property type="match status" value="1"/>
</dbReference>
<gene>
    <name evidence="5" type="ORF">GCM10009801_20870</name>
</gene>
<dbReference type="Pfam" id="PF04542">
    <property type="entry name" value="Sigma70_r2"/>
    <property type="match status" value="1"/>
</dbReference>
<dbReference type="NCBIfam" id="TIGR02937">
    <property type="entry name" value="sigma70-ECF"/>
    <property type="match status" value="1"/>
</dbReference>
<comment type="caution">
    <text evidence="5">The sequence shown here is derived from an EMBL/GenBank/DDBJ whole genome shotgun (WGS) entry which is preliminary data.</text>
</comment>
<dbReference type="InterPro" id="IPR014284">
    <property type="entry name" value="RNA_pol_sigma-70_dom"/>
</dbReference>
<proteinExistence type="inferred from homology"/>
<keyword evidence="1" id="KW-0731">Sigma factor</keyword>
<feature type="compositionally biased region" description="Low complexity" evidence="2">
    <location>
        <begin position="358"/>
        <end position="372"/>
    </location>
</feature>
<sequence>MENVDWADVVAAARDGDRTARERLAAEYLPLVYNVVGRALDGHADVDDVVQETMLRALDGLGDLRDLTRFRSWLIAIAMNQVRTRWSARRQQPAPLAEVGEHTDPATDFADLTILRLQLSGQRREVAEATRWLDDDDRDVLSLWWLESSGELTRAELAEALGVPNQHATVRVHRVKQQLALSRAVVRALAAEPRCPELASLTDRWDGVPSPLWRKRIARHVRGCGQCAPHTRDHMPVEGLLAGIGLVVPLYEGISRFVAAQAATATTQTGAQATAASVAQTASQSAPHALFHGKQAAGLIAAGSAAAVTLAVLVWPSPPPDREEAKPPPRPVSSSPAAPSPSPSPSRTEPKPRKETAKAAAPAPRPKPTTSSPRPPRAKAPSKQTRLVREINVLRARQGCTGLRTDPRLTRVAQRQAEDMAARNQLGHTDSSGRDLGQRVSAAGYEWSAVGETVATQQGSPKAVAAEWQRSTMRDNEIFNCDFQHAGVGLADSPHGPYWTQVLATPR</sequence>
<dbReference type="PANTHER" id="PTHR31157:SF1">
    <property type="entry name" value="SCP DOMAIN-CONTAINING PROTEIN"/>
    <property type="match status" value="1"/>
</dbReference>
<protein>
    <recommendedName>
        <fullName evidence="1">RNA polymerase sigma factor</fullName>
    </recommendedName>
</protein>
<evidence type="ECO:0000259" key="4">
    <source>
        <dbReference type="Pfam" id="PF04542"/>
    </source>
</evidence>